<dbReference type="Gene3D" id="1.20.59.10">
    <property type="entry name" value="Chorismate mutase"/>
    <property type="match status" value="1"/>
</dbReference>
<dbReference type="OrthoDB" id="3267837at2"/>
<dbReference type="NCBIfam" id="TIGR01795">
    <property type="entry name" value="CM_mono_cladeE"/>
    <property type="match status" value="1"/>
</dbReference>
<dbReference type="InterPro" id="IPR051331">
    <property type="entry name" value="Chorismate_mutase-related"/>
</dbReference>
<evidence type="ECO:0000313" key="3">
    <source>
        <dbReference type="EMBL" id="PNS43486.1"/>
    </source>
</evidence>
<dbReference type="PROSITE" id="PS51168">
    <property type="entry name" value="CHORISMATE_MUT_2"/>
    <property type="match status" value="1"/>
</dbReference>
<dbReference type="PANTHER" id="PTHR38041:SF1">
    <property type="entry name" value="CHORISMATE MUTASE"/>
    <property type="match status" value="1"/>
</dbReference>
<dbReference type="EMBL" id="MNLH01000002">
    <property type="protein sequence ID" value="PNS43486.1"/>
    <property type="molecule type" value="Genomic_DNA"/>
</dbReference>
<dbReference type="RefSeq" id="WP_103084470.1">
    <property type="nucleotide sequence ID" value="NZ_JBLLPO010000001.1"/>
</dbReference>
<evidence type="ECO:0000259" key="2">
    <source>
        <dbReference type="PROSITE" id="PS51168"/>
    </source>
</evidence>
<dbReference type="InterPro" id="IPR036979">
    <property type="entry name" value="CM_dom_sf"/>
</dbReference>
<protein>
    <submittedName>
        <fullName evidence="3">Chorismate mutase</fullName>
    </submittedName>
</protein>
<reference evidence="3 4" key="1">
    <citation type="submission" date="2016-10" db="EMBL/GenBank/DDBJ databases">
        <authorList>
            <person name="Varghese N."/>
        </authorList>
    </citation>
    <scope>NUCLEOTIDE SEQUENCE [LARGE SCALE GENOMIC DNA]</scope>
    <source>
        <strain evidence="3 4">KA00225</strain>
    </source>
</reference>
<proteinExistence type="predicted"/>
<accession>A0A2K1SVE4</accession>
<dbReference type="Pfam" id="PF01817">
    <property type="entry name" value="CM_2"/>
    <property type="match status" value="1"/>
</dbReference>
<gene>
    <name evidence="3" type="ORF">BFS05_02620</name>
</gene>
<feature type="domain" description="Chorismate mutase" evidence="2">
    <location>
        <begin position="31"/>
        <end position="122"/>
    </location>
</feature>
<dbReference type="AlphaFoldDB" id="A0A2K1SVE4"/>
<name>A0A2K1SVE4_GARVA</name>
<keyword evidence="1" id="KW-0413">Isomerase</keyword>
<dbReference type="InterPro" id="IPR036263">
    <property type="entry name" value="Chorismate_II_sf"/>
</dbReference>
<evidence type="ECO:0000256" key="1">
    <source>
        <dbReference type="ARBA" id="ARBA00023235"/>
    </source>
</evidence>
<dbReference type="PANTHER" id="PTHR38041">
    <property type="entry name" value="CHORISMATE MUTASE"/>
    <property type="match status" value="1"/>
</dbReference>
<evidence type="ECO:0000313" key="4">
    <source>
        <dbReference type="Proteomes" id="UP000236146"/>
    </source>
</evidence>
<dbReference type="InterPro" id="IPR002701">
    <property type="entry name" value="CM_II_prokaryot"/>
</dbReference>
<dbReference type="Proteomes" id="UP000236146">
    <property type="component" value="Unassembled WGS sequence"/>
</dbReference>
<dbReference type="GO" id="GO:0046417">
    <property type="term" value="P:chorismate metabolic process"/>
    <property type="evidence" value="ECO:0007669"/>
    <property type="project" value="InterPro"/>
</dbReference>
<dbReference type="SUPFAM" id="SSF48600">
    <property type="entry name" value="Chorismate mutase II"/>
    <property type="match status" value="1"/>
</dbReference>
<comment type="caution">
    <text evidence="3">The sequence shown here is derived from an EMBL/GenBank/DDBJ whole genome shotgun (WGS) entry which is preliminary data.</text>
</comment>
<dbReference type="GO" id="GO:0009697">
    <property type="term" value="P:salicylic acid biosynthetic process"/>
    <property type="evidence" value="ECO:0007669"/>
    <property type="project" value="TreeGrafter"/>
</dbReference>
<dbReference type="SMART" id="SM00830">
    <property type="entry name" value="CM_2"/>
    <property type="match status" value="1"/>
</dbReference>
<sequence>MSDFSNFETLESDSNESTIDALEVLRHPDSADAVEKIFELRQSIDSVDEDVIRLLAKRFEFTKRVGEIKAQYGFAPYDSKREKEQIERLNKIAQDVGLETSIAQAYHEFVVSEAKKRHQRIADRSQYAH</sequence>
<dbReference type="GO" id="GO:0004106">
    <property type="term" value="F:chorismate mutase activity"/>
    <property type="evidence" value="ECO:0007669"/>
    <property type="project" value="InterPro"/>
</dbReference>
<organism evidence="3 4">
    <name type="scientific">Gardnerella vaginalis</name>
    <dbReference type="NCBI Taxonomy" id="2702"/>
    <lineage>
        <taxon>Bacteria</taxon>
        <taxon>Bacillati</taxon>
        <taxon>Actinomycetota</taxon>
        <taxon>Actinomycetes</taxon>
        <taxon>Bifidobacteriales</taxon>
        <taxon>Bifidobacteriaceae</taxon>
        <taxon>Gardnerella</taxon>
    </lineage>
</organism>
<dbReference type="InterPro" id="IPR010951">
    <property type="entry name" value="CM_bact"/>
</dbReference>